<dbReference type="AlphaFoldDB" id="A2E0N9"/>
<dbReference type="OrthoDB" id="10258141at2759"/>
<keyword evidence="3" id="KW-0813">Transport</keyword>
<dbReference type="STRING" id="5722.A2E0N9"/>
<evidence type="ECO:0000256" key="1">
    <source>
        <dbReference type="ARBA" id="ARBA00004170"/>
    </source>
</evidence>
<dbReference type="EMBL" id="DS113280">
    <property type="protein sequence ID" value="EAY13784.1"/>
    <property type="molecule type" value="Genomic_DNA"/>
</dbReference>
<proteinExistence type="inferred from homology"/>
<keyword evidence="4" id="KW-0653">Protein transport</keyword>
<dbReference type="Pfam" id="PF03635">
    <property type="entry name" value="Vps35"/>
    <property type="match status" value="1"/>
</dbReference>
<dbReference type="GO" id="GO:0005770">
    <property type="term" value="C:late endosome"/>
    <property type="evidence" value="ECO:0000318"/>
    <property type="project" value="GO_Central"/>
</dbReference>
<comment type="similarity">
    <text evidence="2">Belongs to the VPS35 family.</text>
</comment>
<dbReference type="GO" id="GO:0030904">
    <property type="term" value="C:retromer complex"/>
    <property type="evidence" value="ECO:0000318"/>
    <property type="project" value="GO_Central"/>
</dbReference>
<reference evidence="6" key="1">
    <citation type="submission" date="2006-10" db="EMBL/GenBank/DDBJ databases">
        <authorList>
            <person name="Amadeo P."/>
            <person name="Zhao Q."/>
            <person name="Wortman J."/>
            <person name="Fraser-Liggett C."/>
            <person name="Carlton J."/>
        </authorList>
    </citation>
    <scope>NUCLEOTIDE SEQUENCE</scope>
    <source>
        <strain evidence="6">G3</strain>
    </source>
</reference>
<evidence type="ECO:0008006" key="8">
    <source>
        <dbReference type="Google" id="ProtNLM"/>
    </source>
</evidence>
<evidence type="ECO:0000313" key="6">
    <source>
        <dbReference type="EMBL" id="EAY13784.1"/>
    </source>
</evidence>
<dbReference type="VEuPathDB" id="TrichDB:TVAG_468000"/>
<dbReference type="eggNOG" id="KOG1107">
    <property type="taxonomic scope" value="Eukaryota"/>
</dbReference>
<organism evidence="6 7">
    <name type="scientific">Trichomonas vaginalis (strain ATCC PRA-98 / G3)</name>
    <dbReference type="NCBI Taxonomy" id="412133"/>
    <lineage>
        <taxon>Eukaryota</taxon>
        <taxon>Metamonada</taxon>
        <taxon>Parabasalia</taxon>
        <taxon>Trichomonadida</taxon>
        <taxon>Trichomonadidae</taxon>
        <taxon>Trichomonas</taxon>
    </lineage>
</organism>
<dbReference type="InterPro" id="IPR042491">
    <property type="entry name" value="Vps35_C"/>
</dbReference>
<dbReference type="Gene3D" id="1.25.40.660">
    <property type="entry name" value="Vacuolar protein sorting-associated protein 35, helical subcomplex Vps35-C"/>
    <property type="match status" value="1"/>
</dbReference>
<dbReference type="KEGG" id="tva:4771769"/>
<gene>
    <name evidence="6" type="ORF">TVAG_468000</name>
</gene>
<sequence length="753" mass="85094">MTEVAINAPENFTGDDVQKKLLDENIEKIDGYSFLMARCLDNGDINGAINHAISLIDILAIDSLTPRNYYSLYHPVSTALFQLNNALGDELKVPSRKIAELYETVQYNESALERLYLMVTIAPELSKRKIIRVLDVLDDLTDMLKQAQDPIRALFLRHYTLSIFKQALPDSNDIETERSLDFLLGNFAQMNRMWVRIEDIMATDSRREQRVELSVLIGTNIQRISALHGLTINNYSTIILPFLAKHVELCEDSLGQEFILQSIIQAFPEEYHVATIDDLFSMFGKVEQGVRILLIVNQLLERFLNYLGHLVDQEKASNIFVVIAKNIEELFNSEGHLALVDKFETLQKLLKFALKVDPTDVRNVKALLKFTDFHIDLAIGDEVLTSPEASFKLRDFLTEPLTIFESASSLFSLEFLPTLISRLMPPDRISIAGLVCDLFLKSGTKIASMEQLKFVLSMTATLVRDSSGASCFFALFHLIDADSVMDTMMMIQELANAMDDATEKAAQRAVLPIGFVALKQIEMTEDDDERKKLLKFINAYAKNNVEENALGPFYLFVEAAKEVDSVKLGLYANEFMNSAIEIWQKMPENRQKQQALTYLINFVCSSTCIDLDVNSVLCNAVGNIQDTIKAITSVCNCANLFWRKDQKINDVEKVQACLAKASRLAATATDQTTMLKGFYTVLSWTAYFQEVGCKLNETWINALVQLINEKHEVIVSKGLKIESVVPLDVKKFYVNTVKYIKDQHLFPNENGTS</sequence>
<dbReference type="VEuPathDB" id="TrichDB:TVAGG3_0073810"/>
<accession>A2E0N9</accession>
<dbReference type="FunCoup" id="A2E0N9">
    <property type="interactions" value="957"/>
</dbReference>
<evidence type="ECO:0000256" key="3">
    <source>
        <dbReference type="ARBA" id="ARBA00022448"/>
    </source>
</evidence>
<evidence type="ECO:0000256" key="5">
    <source>
        <dbReference type="ARBA" id="ARBA00023136"/>
    </source>
</evidence>
<evidence type="ECO:0000256" key="4">
    <source>
        <dbReference type="ARBA" id="ARBA00022927"/>
    </source>
</evidence>
<reference evidence="6" key="2">
    <citation type="journal article" date="2007" name="Science">
        <title>Draft genome sequence of the sexually transmitted pathogen Trichomonas vaginalis.</title>
        <authorList>
            <person name="Carlton J.M."/>
            <person name="Hirt R.P."/>
            <person name="Silva J.C."/>
            <person name="Delcher A.L."/>
            <person name="Schatz M."/>
            <person name="Zhao Q."/>
            <person name="Wortman J.R."/>
            <person name="Bidwell S.L."/>
            <person name="Alsmark U.C.M."/>
            <person name="Besteiro S."/>
            <person name="Sicheritz-Ponten T."/>
            <person name="Noel C.J."/>
            <person name="Dacks J.B."/>
            <person name="Foster P.G."/>
            <person name="Simillion C."/>
            <person name="Van de Peer Y."/>
            <person name="Miranda-Saavedra D."/>
            <person name="Barton G.J."/>
            <person name="Westrop G.D."/>
            <person name="Mueller S."/>
            <person name="Dessi D."/>
            <person name="Fiori P.L."/>
            <person name="Ren Q."/>
            <person name="Paulsen I."/>
            <person name="Zhang H."/>
            <person name="Bastida-Corcuera F.D."/>
            <person name="Simoes-Barbosa A."/>
            <person name="Brown M.T."/>
            <person name="Hayes R.D."/>
            <person name="Mukherjee M."/>
            <person name="Okumura C.Y."/>
            <person name="Schneider R."/>
            <person name="Smith A.J."/>
            <person name="Vanacova S."/>
            <person name="Villalvazo M."/>
            <person name="Haas B.J."/>
            <person name="Pertea M."/>
            <person name="Feldblyum T.V."/>
            <person name="Utterback T.R."/>
            <person name="Shu C.L."/>
            <person name="Osoegawa K."/>
            <person name="de Jong P.J."/>
            <person name="Hrdy I."/>
            <person name="Horvathova L."/>
            <person name="Zubacova Z."/>
            <person name="Dolezal P."/>
            <person name="Malik S.B."/>
            <person name="Logsdon J.M. Jr."/>
            <person name="Henze K."/>
            <person name="Gupta A."/>
            <person name="Wang C.C."/>
            <person name="Dunne R.L."/>
            <person name="Upcroft J.A."/>
            <person name="Upcroft P."/>
            <person name="White O."/>
            <person name="Salzberg S.L."/>
            <person name="Tang P."/>
            <person name="Chiu C.-H."/>
            <person name="Lee Y.-S."/>
            <person name="Embley T.M."/>
            <person name="Coombs G.H."/>
            <person name="Mottram J.C."/>
            <person name="Tachezy J."/>
            <person name="Fraser-Liggett C.M."/>
            <person name="Johnson P.J."/>
        </authorList>
    </citation>
    <scope>NUCLEOTIDE SEQUENCE [LARGE SCALE GENOMIC DNA]</scope>
    <source>
        <strain evidence="6">G3</strain>
    </source>
</reference>
<evidence type="ECO:0000256" key="2">
    <source>
        <dbReference type="ARBA" id="ARBA00006536"/>
    </source>
</evidence>
<dbReference type="Proteomes" id="UP000001542">
    <property type="component" value="Unassembled WGS sequence"/>
</dbReference>
<dbReference type="OMA" id="LEDRWAT"/>
<dbReference type="RefSeq" id="XP_001326007.1">
    <property type="nucleotide sequence ID" value="XM_001325972.1"/>
</dbReference>
<dbReference type="PANTHER" id="PTHR11099:SF0">
    <property type="entry name" value="VACUOLAR PROTEIN SORTING-ASSOCIATED PROTEIN 35"/>
    <property type="match status" value="1"/>
</dbReference>
<dbReference type="GO" id="GO:0005829">
    <property type="term" value="C:cytosol"/>
    <property type="evidence" value="ECO:0007669"/>
    <property type="project" value="GOC"/>
</dbReference>
<keyword evidence="5" id="KW-0472">Membrane</keyword>
<dbReference type="GO" id="GO:0042147">
    <property type="term" value="P:retrograde transport, endosome to Golgi"/>
    <property type="evidence" value="ECO:0000318"/>
    <property type="project" value="GO_Central"/>
</dbReference>
<dbReference type="InterPro" id="IPR005378">
    <property type="entry name" value="Vps35"/>
</dbReference>
<evidence type="ECO:0000313" key="7">
    <source>
        <dbReference type="Proteomes" id="UP000001542"/>
    </source>
</evidence>
<dbReference type="GO" id="GO:0030906">
    <property type="term" value="C:retromer, cargo-selective complex"/>
    <property type="evidence" value="ECO:0007669"/>
    <property type="project" value="InterPro"/>
</dbReference>
<name>A2E0N9_TRIV3</name>
<dbReference type="GO" id="GO:0006886">
    <property type="term" value="P:intracellular protein transport"/>
    <property type="evidence" value="ECO:0000318"/>
    <property type="project" value="GO_Central"/>
</dbReference>
<dbReference type="PANTHER" id="PTHR11099">
    <property type="entry name" value="VACUOLAR SORTING PROTEIN 35"/>
    <property type="match status" value="1"/>
</dbReference>
<dbReference type="SMR" id="A2E0N9"/>
<protein>
    <recommendedName>
        <fullName evidence="8">Vacuolar protein sorting-associated protein 35</fullName>
    </recommendedName>
</protein>
<keyword evidence="7" id="KW-1185">Reference proteome</keyword>
<comment type="subcellular location">
    <subcellularLocation>
        <location evidence="1">Membrane</location>
        <topology evidence="1">Peripheral membrane protein</topology>
    </subcellularLocation>
</comment>
<dbReference type="InParanoid" id="A2E0N9"/>